<sequence>MTSEQGDDYGCYTALALASAGICGFLAILAVFSYRVRFYVKLVYYSLCIVLGGTIGAIISIPFGRTTNNHLSVSP</sequence>
<dbReference type="AlphaFoldDB" id="A0A3P7LIR3"/>
<gene>
    <name evidence="2" type="ORF">SVUK_LOCUS17473</name>
</gene>
<reference evidence="2 3" key="1">
    <citation type="submission" date="2018-11" db="EMBL/GenBank/DDBJ databases">
        <authorList>
            <consortium name="Pathogen Informatics"/>
        </authorList>
    </citation>
    <scope>NUCLEOTIDE SEQUENCE [LARGE SCALE GENOMIC DNA]</scope>
</reference>
<organism evidence="2 3">
    <name type="scientific">Strongylus vulgaris</name>
    <name type="common">Blood worm</name>
    <dbReference type="NCBI Taxonomy" id="40348"/>
    <lineage>
        <taxon>Eukaryota</taxon>
        <taxon>Metazoa</taxon>
        <taxon>Ecdysozoa</taxon>
        <taxon>Nematoda</taxon>
        <taxon>Chromadorea</taxon>
        <taxon>Rhabditida</taxon>
        <taxon>Rhabditina</taxon>
        <taxon>Rhabditomorpha</taxon>
        <taxon>Strongyloidea</taxon>
        <taxon>Strongylidae</taxon>
        <taxon>Strongylus</taxon>
    </lineage>
</organism>
<dbReference type="EMBL" id="UYYB01117858">
    <property type="protein sequence ID" value="VDM82475.1"/>
    <property type="molecule type" value="Genomic_DNA"/>
</dbReference>
<keyword evidence="1" id="KW-0472">Membrane</keyword>
<keyword evidence="1" id="KW-1133">Transmembrane helix</keyword>
<feature type="transmembrane region" description="Helical" evidence="1">
    <location>
        <begin position="44"/>
        <end position="63"/>
    </location>
</feature>
<evidence type="ECO:0000313" key="3">
    <source>
        <dbReference type="Proteomes" id="UP000270094"/>
    </source>
</evidence>
<name>A0A3P7LIR3_STRVU</name>
<protein>
    <submittedName>
        <fullName evidence="2">Uncharacterized protein</fullName>
    </submittedName>
</protein>
<keyword evidence="3" id="KW-1185">Reference proteome</keyword>
<dbReference type="Proteomes" id="UP000270094">
    <property type="component" value="Unassembled WGS sequence"/>
</dbReference>
<evidence type="ECO:0000256" key="1">
    <source>
        <dbReference type="SAM" id="Phobius"/>
    </source>
</evidence>
<accession>A0A3P7LIR3</accession>
<evidence type="ECO:0000313" key="2">
    <source>
        <dbReference type="EMBL" id="VDM82475.1"/>
    </source>
</evidence>
<proteinExistence type="predicted"/>
<feature type="transmembrane region" description="Helical" evidence="1">
    <location>
        <begin position="12"/>
        <end position="32"/>
    </location>
</feature>
<keyword evidence="1" id="KW-0812">Transmembrane</keyword>